<feature type="repeat" description="ANK" evidence="3">
    <location>
        <begin position="254"/>
        <end position="286"/>
    </location>
</feature>
<feature type="non-terminal residue" evidence="6">
    <location>
        <position position="377"/>
    </location>
</feature>
<reference evidence="6" key="1">
    <citation type="submission" date="2021-02" db="EMBL/GenBank/DDBJ databases">
        <authorList>
            <person name="Nowell W R."/>
        </authorList>
    </citation>
    <scope>NUCLEOTIDE SEQUENCE</scope>
</reference>
<dbReference type="Proteomes" id="UP000677228">
    <property type="component" value="Unassembled WGS sequence"/>
</dbReference>
<evidence type="ECO:0000313" key="6">
    <source>
        <dbReference type="EMBL" id="CAF3860274.1"/>
    </source>
</evidence>
<dbReference type="InterPro" id="IPR051165">
    <property type="entry name" value="Multifunctional_ANK_Repeat"/>
</dbReference>
<dbReference type="PROSITE" id="PS50088">
    <property type="entry name" value="ANK_REPEAT"/>
    <property type="match status" value="1"/>
</dbReference>
<evidence type="ECO:0000313" key="5">
    <source>
        <dbReference type="EMBL" id="CAF1098876.1"/>
    </source>
</evidence>
<dbReference type="Pfam" id="PF12796">
    <property type="entry name" value="Ank_2"/>
    <property type="match status" value="1"/>
</dbReference>
<dbReference type="EMBL" id="CAJNOK010009806">
    <property type="protein sequence ID" value="CAF1098876.1"/>
    <property type="molecule type" value="Genomic_DNA"/>
</dbReference>
<organism evidence="6 7">
    <name type="scientific">Didymodactylos carnosus</name>
    <dbReference type="NCBI Taxonomy" id="1234261"/>
    <lineage>
        <taxon>Eukaryota</taxon>
        <taxon>Metazoa</taxon>
        <taxon>Spiralia</taxon>
        <taxon>Gnathifera</taxon>
        <taxon>Rotifera</taxon>
        <taxon>Eurotatoria</taxon>
        <taxon>Bdelloidea</taxon>
        <taxon>Philodinida</taxon>
        <taxon>Philodinidae</taxon>
        <taxon>Didymodactylos</taxon>
    </lineage>
</organism>
<dbReference type="EMBL" id="CAJOBA010009826">
    <property type="protein sequence ID" value="CAF3860274.1"/>
    <property type="molecule type" value="Genomic_DNA"/>
</dbReference>
<dbReference type="Proteomes" id="UP000682733">
    <property type="component" value="Unassembled WGS sequence"/>
</dbReference>
<evidence type="ECO:0000256" key="3">
    <source>
        <dbReference type="PROSITE-ProRule" id="PRU00023"/>
    </source>
</evidence>
<comment type="caution">
    <text evidence="6">The sequence shown here is derived from an EMBL/GenBank/DDBJ whole genome shotgun (WGS) entry which is preliminary data.</text>
</comment>
<gene>
    <name evidence="5" type="ORF">OVA965_LOCUS19190</name>
    <name evidence="6" type="ORF">TMI583_LOCUS19203</name>
</gene>
<evidence type="ECO:0000256" key="2">
    <source>
        <dbReference type="ARBA" id="ARBA00023043"/>
    </source>
</evidence>
<keyword evidence="1" id="KW-0677">Repeat</keyword>
<protein>
    <submittedName>
        <fullName evidence="6">Uncharacterized protein</fullName>
    </submittedName>
</protein>
<dbReference type="PANTHER" id="PTHR24123">
    <property type="entry name" value="ANKYRIN REPEAT-CONTAINING"/>
    <property type="match status" value="1"/>
</dbReference>
<dbReference type="SUPFAM" id="SSF48403">
    <property type="entry name" value="Ankyrin repeat"/>
    <property type="match status" value="1"/>
</dbReference>
<sequence length="377" mass="42048">MPRKMMSLLSSHFENDTHDDQPTKSIYKTLLGFGDTALVNMATKATKELWKIVKRRASESSSSNEAQNWINQGADIKALSKNGYMIHVVIGEEQRKRISQPLQADNCKRLIYVLQTRASQLLAEAASNGNIQDMSVLVQLGGNCYQADKYGPLGLTGHLLQQQDQNPIRLDVIRFLIENDQQAKLSITKMDNKQQTCLSLAKSNRQCGKDVIEYIQQEFNVMLNTFPSTHFGLPVHEVIEWIRRGANMEATDRNGNTVLCNAILANNMELVKVLVAAGCNTAHKNTNNQTPQQIAQNATPRNAQIVAFLSGQGVNTELRDLILKRKGKLTTDEVHQLLEKGAQINAPIVNNETMLHLLIANKGTPEMVQTFVNDFNA</sequence>
<feature type="region of interest" description="Disordered" evidence="4">
    <location>
        <begin position="1"/>
        <end position="20"/>
    </location>
</feature>
<name>A0A8S2KMP4_9BILA</name>
<dbReference type="AlphaFoldDB" id="A0A8S2KMP4"/>
<dbReference type="PANTHER" id="PTHR24123:SF141">
    <property type="entry name" value="ANKYRIN 2, ISOFORM U"/>
    <property type="match status" value="1"/>
</dbReference>
<proteinExistence type="predicted"/>
<dbReference type="InterPro" id="IPR002110">
    <property type="entry name" value="Ankyrin_rpt"/>
</dbReference>
<dbReference type="InterPro" id="IPR036770">
    <property type="entry name" value="Ankyrin_rpt-contain_sf"/>
</dbReference>
<keyword evidence="2 3" id="KW-0040">ANK repeat</keyword>
<evidence type="ECO:0000256" key="4">
    <source>
        <dbReference type="SAM" id="MobiDB-lite"/>
    </source>
</evidence>
<evidence type="ECO:0000313" key="7">
    <source>
        <dbReference type="Proteomes" id="UP000682733"/>
    </source>
</evidence>
<accession>A0A8S2KMP4</accession>
<evidence type="ECO:0000256" key="1">
    <source>
        <dbReference type="ARBA" id="ARBA00022737"/>
    </source>
</evidence>
<feature type="non-terminal residue" evidence="6">
    <location>
        <position position="1"/>
    </location>
</feature>
<dbReference type="Gene3D" id="1.25.40.20">
    <property type="entry name" value="Ankyrin repeat-containing domain"/>
    <property type="match status" value="2"/>
</dbReference>